<proteinExistence type="predicted"/>
<dbReference type="Pfam" id="PF02518">
    <property type="entry name" value="HATPase_c"/>
    <property type="match status" value="1"/>
</dbReference>
<comment type="catalytic activity">
    <reaction evidence="1">
        <text>ATP + protein L-histidine = ADP + protein N-phospho-L-histidine.</text>
        <dbReference type="EC" id="2.7.13.3"/>
    </reaction>
</comment>
<keyword evidence="4" id="KW-1003">Cell membrane</keyword>
<dbReference type="SMART" id="SM00304">
    <property type="entry name" value="HAMP"/>
    <property type="match status" value="1"/>
</dbReference>
<dbReference type="EMBL" id="QRDZ01000006">
    <property type="protein sequence ID" value="RED84243.1"/>
    <property type="molecule type" value="Genomic_DNA"/>
</dbReference>
<dbReference type="PROSITE" id="PS50109">
    <property type="entry name" value="HIS_KIN"/>
    <property type="match status" value="1"/>
</dbReference>
<dbReference type="CDD" id="cd06225">
    <property type="entry name" value="HAMP"/>
    <property type="match status" value="1"/>
</dbReference>
<dbReference type="GO" id="GO:0005886">
    <property type="term" value="C:plasma membrane"/>
    <property type="evidence" value="ECO:0007669"/>
    <property type="project" value="UniProtKB-SubCell"/>
</dbReference>
<name>A0A3D9KD63_9BACL</name>
<dbReference type="InterPro" id="IPR003594">
    <property type="entry name" value="HATPase_dom"/>
</dbReference>
<dbReference type="GO" id="GO:0005524">
    <property type="term" value="F:ATP binding"/>
    <property type="evidence" value="ECO:0007669"/>
    <property type="project" value="UniProtKB-KW"/>
</dbReference>
<evidence type="ECO:0000256" key="5">
    <source>
        <dbReference type="ARBA" id="ARBA00022553"/>
    </source>
</evidence>
<dbReference type="SUPFAM" id="SSF103190">
    <property type="entry name" value="Sensory domain-like"/>
    <property type="match status" value="1"/>
</dbReference>
<dbReference type="PROSITE" id="PS50885">
    <property type="entry name" value="HAMP"/>
    <property type="match status" value="1"/>
</dbReference>
<dbReference type="CDD" id="cd18773">
    <property type="entry name" value="PDC1_HK_sensor"/>
    <property type="match status" value="1"/>
</dbReference>
<evidence type="ECO:0000256" key="7">
    <source>
        <dbReference type="ARBA" id="ARBA00022741"/>
    </source>
</evidence>
<dbReference type="InterPro" id="IPR003660">
    <property type="entry name" value="HAMP_dom"/>
</dbReference>
<dbReference type="InterPro" id="IPR005467">
    <property type="entry name" value="His_kinase_dom"/>
</dbReference>
<evidence type="ECO:0000256" key="12">
    <source>
        <dbReference type="SAM" id="Coils"/>
    </source>
</evidence>
<dbReference type="InterPro" id="IPR036890">
    <property type="entry name" value="HATPase_C_sf"/>
</dbReference>
<dbReference type="PANTHER" id="PTHR34220">
    <property type="entry name" value="SENSOR HISTIDINE KINASE YPDA"/>
    <property type="match status" value="1"/>
</dbReference>
<evidence type="ECO:0000259" key="15">
    <source>
        <dbReference type="PROSITE" id="PS50885"/>
    </source>
</evidence>
<keyword evidence="5" id="KW-0597">Phosphoprotein</keyword>
<keyword evidence="17" id="KW-1185">Reference proteome</keyword>
<evidence type="ECO:0000256" key="4">
    <source>
        <dbReference type="ARBA" id="ARBA00022475"/>
    </source>
</evidence>
<dbReference type="Gene3D" id="3.30.450.20">
    <property type="entry name" value="PAS domain"/>
    <property type="match status" value="2"/>
</dbReference>
<comment type="caution">
    <text evidence="16">The sequence shown here is derived from an EMBL/GenBank/DDBJ whole genome shotgun (WGS) entry which is preliminary data.</text>
</comment>
<evidence type="ECO:0000256" key="9">
    <source>
        <dbReference type="ARBA" id="ARBA00022840"/>
    </source>
</evidence>
<dbReference type="CDD" id="cd12912">
    <property type="entry name" value="PDC2_MCP_like"/>
    <property type="match status" value="1"/>
</dbReference>
<dbReference type="PANTHER" id="PTHR34220:SF7">
    <property type="entry name" value="SENSOR HISTIDINE KINASE YPDA"/>
    <property type="match status" value="1"/>
</dbReference>
<keyword evidence="9" id="KW-0067">ATP-binding</keyword>
<evidence type="ECO:0000256" key="2">
    <source>
        <dbReference type="ARBA" id="ARBA00004651"/>
    </source>
</evidence>
<comment type="subcellular location">
    <subcellularLocation>
        <location evidence="2">Cell membrane</location>
        <topology evidence="2">Multi-pass membrane protein</topology>
    </subcellularLocation>
</comment>
<dbReference type="Pfam" id="PF00672">
    <property type="entry name" value="HAMP"/>
    <property type="match status" value="1"/>
</dbReference>
<dbReference type="AlphaFoldDB" id="A0A3D9KD63"/>
<dbReference type="InterPro" id="IPR050640">
    <property type="entry name" value="Bact_2-comp_sensor_kinase"/>
</dbReference>
<dbReference type="Pfam" id="PF06580">
    <property type="entry name" value="His_kinase"/>
    <property type="match status" value="1"/>
</dbReference>
<dbReference type="InterPro" id="IPR029151">
    <property type="entry name" value="Sensor-like_sf"/>
</dbReference>
<evidence type="ECO:0000256" key="8">
    <source>
        <dbReference type="ARBA" id="ARBA00022777"/>
    </source>
</evidence>
<dbReference type="InterPro" id="IPR010559">
    <property type="entry name" value="Sig_transdc_His_kin_internal"/>
</dbReference>
<keyword evidence="6" id="KW-0808">Transferase</keyword>
<evidence type="ECO:0000313" key="16">
    <source>
        <dbReference type="EMBL" id="RED84243.1"/>
    </source>
</evidence>
<dbReference type="EC" id="2.7.13.3" evidence="3"/>
<evidence type="ECO:0000256" key="11">
    <source>
        <dbReference type="ARBA" id="ARBA00023136"/>
    </source>
</evidence>
<feature type="domain" description="Histidine kinase" evidence="14">
    <location>
        <begin position="492"/>
        <end position="598"/>
    </location>
</feature>
<keyword evidence="8 16" id="KW-0418">Kinase</keyword>
<feature type="domain" description="HAMP" evidence="15">
    <location>
        <begin position="330"/>
        <end position="382"/>
    </location>
</feature>
<evidence type="ECO:0000313" key="17">
    <source>
        <dbReference type="Proteomes" id="UP000256977"/>
    </source>
</evidence>
<feature type="transmembrane region" description="Helical" evidence="13">
    <location>
        <begin position="22"/>
        <end position="43"/>
    </location>
</feature>
<dbReference type="SUPFAM" id="SSF158472">
    <property type="entry name" value="HAMP domain-like"/>
    <property type="match status" value="1"/>
</dbReference>
<gene>
    <name evidence="16" type="ORF">DFP98_106114</name>
</gene>
<dbReference type="RefSeq" id="WP_116060403.1">
    <property type="nucleotide sequence ID" value="NZ_QRDZ01000006.1"/>
</dbReference>
<dbReference type="SMART" id="SM00387">
    <property type="entry name" value="HATPase_c"/>
    <property type="match status" value="1"/>
</dbReference>
<evidence type="ECO:0000256" key="10">
    <source>
        <dbReference type="ARBA" id="ARBA00023012"/>
    </source>
</evidence>
<keyword evidence="12" id="KW-0175">Coiled coil</keyword>
<keyword evidence="13" id="KW-1133">Transmembrane helix</keyword>
<dbReference type="Proteomes" id="UP000256977">
    <property type="component" value="Unassembled WGS sequence"/>
</dbReference>
<dbReference type="GO" id="GO:0000155">
    <property type="term" value="F:phosphorelay sensor kinase activity"/>
    <property type="evidence" value="ECO:0007669"/>
    <property type="project" value="InterPro"/>
</dbReference>
<keyword evidence="7" id="KW-0547">Nucleotide-binding</keyword>
<reference evidence="16 17" key="1">
    <citation type="submission" date="2018-07" db="EMBL/GenBank/DDBJ databases">
        <title>Genomic Encyclopedia of Type Strains, Phase III (KMG-III): the genomes of soil and plant-associated and newly described type strains.</title>
        <authorList>
            <person name="Whitman W."/>
        </authorList>
    </citation>
    <scope>NUCLEOTIDE SEQUENCE [LARGE SCALE GENOMIC DNA]</scope>
    <source>
        <strain evidence="16 17">CECT 7287</strain>
    </source>
</reference>
<dbReference type="SUPFAM" id="SSF55874">
    <property type="entry name" value="ATPase domain of HSP90 chaperone/DNA topoisomerase II/histidine kinase"/>
    <property type="match status" value="1"/>
</dbReference>
<feature type="transmembrane region" description="Helical" evidence="13">
    <location>
        <begin position="309"/>
        <end position="329"/>
    </location>
</feature>
<protein>
    <recommendedName>
        <fullName evidence="3">histidine kinase</fullName>
        <ecNumber evidence="3">2.7.13.3</ecNumber>
    </recommendedName>
</protein>
<evidence type="ECO:0000256" key="6">
    <source>
        <dbReference type="ARBA" id="ARBA00022679"/>
    </source>
</evidence>
<organism evidence="16 17">
    <name type="scientific">Cohnella phaseoli</name>
    <dbReference type="NCBI Taxonomy" id="456490"/>
    <lineage>
        <taxon>Bacteria</taxon>
        <taxon>Bacillati</taxon>
        <taxon>Bacillota</taxon>
        <taxon>Bacilli</taxon>
        <taxon>Bacillales</taxon>
        <taxon>Paenibacillaceae</taxon>
        <taxon>Cohnella</taxon>
    </lineage>
</organism>
<dbReference type="OrthoDB" id="9776552at2"/>
<evidence type="ECO:0000256" key="3">
    <source>
        <dbReference type="ARBA" id="ARBA00012438"/>
    </source>
</evidence>
<keyword evidence="13" id="KW-0812">Transmembrane</keyword>
<evidence type="ECO:0000256" key="13">
    <source>
        <dbReference type="SAM" id="Phobius"/>
    </source>
</evidence>
<evidence type="ECO:0000259" key="14">
    <source>
        <dbReference type="PROSITE" id="PS50109"/>
    </source>
</evidence>
<keyword evidence="10" id="KW-0902">Two-component regulatory system</keyword>
<sequence>MNQLVWGAGQRLRGSRRFATKMILTLLVVILIPTLTSVLFYNASSKLVKKNVRVSSLQLVRQAADALSAIMLAGTDASNILYSDVKLQQAARNTRPTPEEEEAYKTYVSNLLNNYVGSNSFVKTLYVLREEGTSWGSGSFKLSKIYVQSLHDLEWAKLARMKDGEPAWGKLAYDPYSGIGDINDLVLPVIRVIKDFESLADIGYLLVNLDGNKILDRIGQIRLGNSGGFFVVDESGTIVIDRRLDRLGQPLSDPELREWAATGSAAEFEHEEDGVRFYHIKQPLANGWSVVGSVPIHEITDQLTSMRRMIWTSALGFALLAVAIGLILARQVTKPIQQLTSQMKVAEGGDFTARTEVRTKDEIGLLSQQFNKMIRRINELVREVREVNESKRQAELKAVMHRINPHFLFNTLSTIKWLVRYNQSAKAYDALSSLVLLLEANMGKKGSFVTLAEELDIVAKYLSILQIRYDKEFRLHADIAQEAETFPVPRMLVQPIVENAVFHGLVPLGGGGDIWIEARATEQAIAIVIRDNGRGISPDDLQKLDDSRQDAEPSGMTGIGLTHVREWIRLYYPPGSEMRIGNDPEGGAIVRMKLIKPVDAQVKREGE</sequence>
<evidence type="ECO:0000256" key="1">
    <source>
        <dbReference type="ARBA" id="ARBA00000085"/>
    </source>
</evidence>
<accession>A0A3D9KD63</accession>
<dbReference type="Gene3D" id="3.30.565.10">
    <property type="entry name" value="Histidine kinase-like ATPase, C-terminal domain"/>
    <property type="match status" value="1"/>
</dbReference>
<dbReference type="Gene3D" id="6.10.340.10">
    <property type="match status" value="1"/>
</dbReference>
<feature type="coiled-coil region" evidence="12">
    <location>
        <begin position="370"/>
        <end position="397"/>
    </location>
</feature>
<keyword evidence="11 13" id="KW-0472">Membrane</keyword>